<dbReference type="Pfam" id="PF04055">
    <property type="entry name" value="Radical_SAM"/>
    <property type="match status" value="1"/>
</dbReference>
<dbReference type="GO" id="GO:0016829">
    <property type="term" value="F:lyase activity"/>
    <property type="evidence" value="ECO:0007669"/>
    <property type="project" value="UniProtKB-KW"/>
</dbReference>
<keyword evidence="6" id="KW-1185">Reference proteome</keyword>
<evidence type="ECO:0000313" key="6">
    <source>
        <dbReference type="Proteomes" id="UP000269157"/>
    </source>
</evidence>
<dbReference type="InterPro" id="IPR007197">
    <property type="entry name" value="rSAM"/>
</dbReference>
<dbReference type="AlphaFoldDB" id="A0A497VXJ6"/>
<dbReference type="SMART" id="SM00729">
    <property type="entry name" value="Elp3"/>
    <property type="match status" value="1"/>
</dbReference>
<keyword evidence="2" id="KW-0408">Iron</keyword>
<dbReference type="InterPro" id="IPR040086">
    <property type="entry name" value="MJ0683-like"/>
</dbReference>
<dbReference type="InterPro" id="IPR058240">
    <property type="entry name" value="rSAM_sf"/>
</dbReference>
<dbReference type="SUPFAM" id="SSF102114">
    <property type="entry name" value="Radical SAM enzymes"/>
    <property type="match status" value="1"/>
</dbReference>
<evidence type="ECO:0000256" key="1">
    <source>
        <dbReference type="ARBA" id="ARBA00022723"/>
    </source>
</evidence>
<comment type="caution">
    <text evidence="5">The sequence shown here is derived from an EMBL/GenBank/DDBJ whole genome shotgun (WGS) entry which is preliminary data.</text>
</comment>
<dbReference type="Gene3D" id="3.80.30.30">
    <property type="match status" value="1"/>
</dbReference>
<dbReference type="GO" id="GO:0051536">
    <property type="term" value="F:iron-sulfur cluster binding"/>
    <property type="evidence" value="ECO:0007669"/>
    <property type="project" value="UniProtKB-KW"/>
</dbReference>
<dbReference type="GO" id="GO:0046872">
    <property type="term" value="F:metal ion binding"/>
    <property type="evidence" value="ECO:0007669"/>
    <property type="project" value="UniProtKB-KW"/>
</dbReference>
<sequence length="373" mass="41151">MFQIVAMEKNAATATGSERLTGRIKGRGTPKNDVGRFERLARVAVDDGWDTAEEEMPLRRTHVTCERVTKVVTRNTSPDVPFDRSLNPYRGCEHGCIYCFARPSHAYLGLSPGLDFETRLIARPNAAQALEREFMRPGYAPDVLAIGTNTDAYQPIEKDRRIMRGVLGALQRFRHPVSIVTKGSLIERDIDILGAMAADRLASASISITTLDAKLARQMEPRVPTPARRLQTIERLATAGIPVRVSVSPLIPGLTDHELEAIMQSACDAGAVAASTISIRLPGEVSGLFQDWLARAVPGSAAKVMARVRQMHGGRDYDATFGTRMKGQGTHAELMRRRFQTACKRIGLREHLPRLRSDLFVRPARAGDQLSLF</sequence>
<dbReference type="EMBL" id="RCCE01000004">
    <property type="protein sequence ID" value="RLJ41593.1"/>
    <property type="molecule type" value="Genomic_DNA"/>
</dbReference>
<evidence type="ECO:0000256" key="3">
    <source>
        <dbReference type="ARBA" id="ARBA00023014"/>
    </source>
</evidence>
<dbReference type="PANTHER" id="PTHR43432">
    <property type="entry name" value="SLR0285 PROTEIN"/>
    <property type="match status" value="1"/>
</dbReference>
<feature type="domain" description="Radical SAM core" evidence="4">
    <location>
        <begin position="78"/>
        <end position="315"/>
    </location>
</feature>
<reference evidence="5 6" key="1">
    <citation type="submission" date="2018-10" db="EMBL/GenBank/DDBJ databases">
        <title>Genomic Encyclopedia of Archaeal and Bacterial Type Strains, Phase II (KMG-II): from individual species to whole genera.</title>
        <authorList>
            <person name="Goeker M."/>
        </authorList>
    </citation>
    <scope>NUCLEOTIDE SEQUENCE [LARGE SCALE GENOMIC DNA]</scope>
    <source>
        <strain evidence="5 6">DSM 29466</strain>
    </source>
</reference>
<keyword evidence="3" id="KW-0411">Iron-sulfur</keyword>
<evidence type="ECO:0000259" key="4">
    <source>
        <dbReference type="PROSITE" id="PS51918"/>
    </source>
</evidence>
<dbReference type="NCBIfam" id="NF033668">
    <property type="entry name" value="rSAM_PA0069"/>
    <property type="match status" value="1"/>
</dbReference>
<proteinExistence type="predicted"/>
<name>A0A497VXJ6_9RHOB</name>
<keyword evidence="5" id="KW-0456">Lyase</keyword>
<dbReference type="PROSITE" id="PS51918">
    <property type="entry name" value="RADICAL_SAM"/>
    <property type="match status" value="1"/>
</dbReference>
<evidence type="ECO:0000256" key="2">
    <source>
        <dbReference type="ARBA" id="ARBA00023004"/>
    </source>
</evidence>
<evidence type="ECO:0000313" key="5">
    <source>
        <dbReference type="EMBL" id="RLJ41593.1"/>
    </source>
</evidence>
<dbReference type="SFLD" id="SFLDG01084">
    <property type="entry name" value="Uncharacterised_Radical_SAM_Su"/>
    <property type="match status" value="1"/>
</dbReference>
<dbReference type="PANTHER" id="PTHR43432:SF3">
    <property type="entry name" value="SLR0285 PROTEIN"/>
    <property type="match status" value="1"/>
</dbReference>
<dbReference type="Proteomes" id="UP000269157">
    <property type="component" value="Unassembled WGS sequence"/>
</dbReference>
<gene>
    <name evidence="5" type="ORF">BCF46_2555</name>
</gene>
<protein>
    <submittedName>
        <fullName evidence="5">DNA repair photolyase</fullName>
    </submittedName>
</protein>
<organism evidence="5 6">
    <name type="scientific">Litoreibacter meonggei</name>
    <dbReference type="NCBI Taxonomy" id="1049199"/>
    <lineage>
        <taxon>Bacteria</taxon>
        <taxon>Pseudomonadati</taxon>
        <taxon>Pseudomonadota</taxon>
        <taxon>Alphaproteobacteria</taxon>
        <taxon>Rhodobacterales</taxon>
        <taxon>Roseobacteraceae</taxon>
        <taxon>Litoreibacter</taxon>
    </lineage>
</organism>
<dbReference type="SFLD" id="SFLDS00029">
    <property type="entry name" value="Radical_SAM"/>
    <property type="match status" value="1"/>
</dbReference>
<dbReference type="CDD" id="cd01335">
    <property type="entry name" value="Radical_SAM"/>
    <property type="match status" value="1"/>
</dbReference>
<keyword evidence="1" id="KW-0479">Metal-binding</keyword>
<accession>A0A497VXJ6</accession>
<dbReference type="InterPro" id="IPR006638">
    <property type="entry name" value="Elp3/MiaA/NifB-like_rSAM"/>
</dbReference>